<dbReference type="AlphaFoldDB" id="A0A2K3MAR3"/>
<gene>
    <name evidence="1" type="ORF">L195_g043974</name>
</gene>
<sequence>PSAQPRTTLFFYPFGFFSQRSFFGIRWFYVVLVRSFSASFGSGGSLTFIPTDPVCKLFGSTCVSTARLPSDDRLSYITINSPPPSLVGSRFARVVVGGGGSSFFGPFMPAVLCLRGLWYVNLSVLAVSSFAGFHARVSSFAVSYLN</sequence>
<accession>A0A2K3MAR3</accession>
<organism evidence="1 2">
    <name type="scientific">Trifolium pratense</name>
    <name type="common">Red clover</name>
    <dbReference type="NCBI Taxonomy" id="57577"/>
    <lineage>
        <taxon>Eukaryota</taxon>
        <taxon>Viridiplantae</taxon>
        <taxon>Streptophyta</taxon>
        <taxon>Embryophyta</taxon>
        <taxon>Tracheophyta</taxon>
        <taxon>Spermatophyta</taxon>
        <taxon>Magnoliopsida</taxon>
        <taxon>eudicotyledons</taxon>
        <taxon>Gunneridae</taxon>
        <taxon>Pentapetalae</taxon>
        <taxon>rosids</taxon>
        <taxon>fabids</taxon>
        <taxon>Fabales</taxon>
        <taxon>Fabaceae</taxon>
        <taxon>Papilionoideae</taxon>
        <taxon>50 kb inversion clade</taxon>
        <taxon>NPAAA clade</taxon>
        <taxon>Hologalegina</taxon>
        <taxon>IRL clade</taxon>
        <taxon>Trifolieae</taxon>
        <taxon>Trifolium</taxon>
    </lineage>
</organism>
<dbReference type="EMBL" id="ASHM01054995">
    <property type="protein sequence ID" value="PNX87875.1"/>
    <property type="molecule type" value="Genomic_DNA"/>
</dbReference>
<reference evidence="1 2" key="1">
    <citation type="journal article" date="2014" name="Am. J. Bot.">
        <title>Genome assembly and annotation for red clover (Trifolium pratense; Fabaceae).</title>
        <authorList>
            <person name="Istvanek J."/>
            <person name="Jaros M."/>
            <person name="Krenek A."/>
            <person name="Repkova J."/>
        </authorList>
    </citation>
    <scope>NUCLEOTIDE SEQUENCE [LARGE SCALE GENOMIC DNA]</scope>
    <source>
        <strain evidence="2">cv. Tatra</strain>
        <tissue evidence="1">Young leaves</tissue>
    </source>
</reference>
<evidence type="ECO:0000313" key="1">
    <source>
        <dbReference type="EMBL" id="PNX87875.1"/>
    </source>
</evidence>
<dbReference type="Proteomes" id="UP000236291">
    <property type="component" value="Unassembled WGS sequence"/>
</dbReference>
<feature type="non-terminal residue" evidence="1">
    <location>
        <position position="1"/>
    </location>
</feature>
<reference evidence="1 2" key="2">
    <citation type="journal article" date="2017" name="Front. Plant Sci.">
        <title>Gene Classification and Mining of Molecular Markers Useful in Red Clover (Trifolium pratense) Breeding.</title>
        <authorList>
            <person name="Istvanek J."/>
            <person name="Dluhosova J."/>
            <person name="Dluhos P."/>
            <person name="Patkova L."/>
            <person name="Nedelnik J."/>
            <person name="Repkova J."/>
        </authorList>
    </citation>
    <scope>NUCLEOTIDE SEQUENCE [LARGE SCALE GENOMIC DNA]</scope>
    <source>
        <strain evidence="2">cv. Tatra</strain>
        <tissue evidence="1">Young leaves</tissue>
    </source>
</reference>
<evidence type="ECO:0000313" key="2">
    <source>
        <dbReference type="Proteomes" id="UP000236291"/>
    </source>
</evidence>
<protein>
    <submittedName>
        <fullName evidence="1">Uncharacterized protein</fullName>
    </submittedName>
</protein>
<name>A0A2K3MAR3_TRIPR</name>
<proteinExistence type="predicted"/>
<comment type="caution">
    <text evidence="1">The sequence shown here is derived from an EMBL/GenBank/DDBJ whole genome shotgun (WGS) entry which is preliminary data.</text>
</comment>